<reference evidence="1" key="1">
    <citation type="submission" date="2016-10" db="EMBL/GenBank/DDBJ databases">
        <title>Sequence of Gallionella enrichment culture.</title>
        <authorList>
            <person name="Poehlein A."/>
            <person name="Muehling M."/>
            <person name="Daniel R."/>
        </authorList>
    </citation>
    <scope>NUCLEOTIDE SEQUENCE</scope>
</reference>
<dbReference type="EMBL" id="MLJW01001723">
    <property type="protein sequence ID" value="OIQ76991.1"/>
    <property type="molecule type" value="Genomic_DNA"/>
</dbReference>
<sequence length="160" mass="17092">MTAPLSIDAVEARCDTLLAAPDATLAASAPALADELLAMGEVILDTWITAKGDVPTEDTTEGFRLLALHRQAARGNASFNACRETCREVVYHHNLVRLDPTSADAPSNIRLGAMVVRHLALFIGGKLQVDGLGDFCCSSRPIRQADTSNFSTEPVKVMEA</sequence>
<comment type="caution">
    <text evidence="1">The sequence shown here is derived from an EMBL/GenBank/DDBJ whole genome shotgun (WGS) entry which is preliminary data.</text>
</comment>
<evidence type="ECO:0000313" key="1">
    <source>
        <dbReference type="EMBL" id="OIQ76991.1"/>
    </source>
</evidence>
<accession>A0A1J5QAH7</accession>
<protein>
    <submittedName>
        <fullName evidence="1">Uncharacterized protein</fullName>
    </submittedName>
</protein>
<proteinExistence type="predicted"/>
<name>A0A1J5QAH7_9ZZZZ</name>
<gene>
    <name evidence="1" type="ORF">GALL_413260</name>
</gene>
<organism evidence="1">
    <name type="scientific">mine drainage metagenome</name>
    <dbReference type="NCBI Taxonomy" id="410659"/>
    <lineage>
        <taxon>unclassified sequences</taxon>
        <taxon>metagenomes</taxon>
        <taxon>ecological metagenomes</taxon>
    </lineage>
</organism>
<dbReference type="AlphaFoldDB" id="A0A1J5QAH7"/>